<proteinExistence type="inferred from homology"/>
<feature type="transmembrane region" description="Helical" evidence="12">
    <location>
        <begin position="71"/>
        <end position="92"/>
    </location>
</feature>
<dbReference type="InterPro" id="IPR003445">
    <property type="entry name" value="Cat_transpt"/>
</dbReference>
<comment type="function">
    <text evidence="10">Low-affinity potassium transport system. Interacts with Trk system potassium uptake protein TrkA.</text>
</comment>
<keyword evidence="11" id="KW-0479">Metal-binding</keyword>
<keyword evidence="9 10" id="KW-0472">Membrane</keyword>
<feature type="transmembrane region" description="Helical" evidence="12">
    <location>
        <begin position="328"/>
        <end position="353"/>
    </location>
</feature>
<feature type="transmembrane region" description="Helical" evidence="12">
    <location>
        <begin position="273"/>
        <end position="291"/>
    </location>
</feature>
<comment type="similarity">
    <text evidence="10">Belongs to the TrkH potassium transport family.</text>
</comment>
<feature type="binding site" evidence="11">
    <location>
        <position position="431"/>
    </location>
    <ligand>
        <name>K(+)</name>
        <dbReference type="ChEBI" id="CHEBI:29103"/>
    </ligand>
</feature>
<dbReference type="OrthoDB" id="9810952at2"/>
<keyword evidence="14" id="KW-1185">Reference proteome</keyword>
<evidence type="ECO:0000256" key="3">
    <source>
        <dbReference type="ARBA" id="ARBA00022475"/>
    </source>
</evidence>
<feature type="transmembrane region" description="Helical" evidence="12">
    <location>
        <begin position="235"/>
        <end position="252"/>
    </location>
</feature>
<evidence type="ECO:0000256" key="2">
    <source>
        <dbReference type="ARBA" id="ARBA00022448"/>
    </source>
</evidence>
<dbReference type="Pfam" id="PF02386">
    <property type="entry name" value="TrkH"/>
    <property type="match status" value="2"/>
</dbReference>
<evidence type="ECO:0000256" key="9">
    <source>
        <dbReference type="ARBA" id="ARBA00023136"/>
    </source>
</evidence>
<evidence type="ECO:0000256" key="4">
    <source>
        <dbReference type="ARBA" id="ARBA00022538"/>
    </source>
</evidence>
<reference evidence="13 14" key="1">
    <citation type="submission" date="2017-09" db="EMBL/GenBank/DDBJ databases">
        <title>A multilocus sequence analysis scheme for characterization of bacteria in the genus Thioclava.</title>
        <authorList>
            <person name="Liu Y."/>
            <person name="Shao Z."/>
        </authorList>
    </citation>
    <scope>NUCLEOTIDE SEQUENCE [LARGE SCALE GENOMIC DNA]</scope>
    <source>
        <strain evidence="13 14">CAU 1312</strain>
    </source>
</reference>
<evidence type="ECO:0000256" key="1">
    <source>
        <dbReference type="ARBA" id="ARBA00004651"/>
    </source>
</evidence>
<keyword evidence="2 10" id="KW-0813">Transport</keyword>
<feature type="transmembrane region" description="Helical" evidence="12">
    <location>
        <begin position="134"/>
        <end position="154"/>
    </location>
</feature>
<feature type="binding site" evidence="11">
    <location>
        <position position="432"/>
    </location>
    <ligand>
        <name>K(+)</name>
        <dbReference type="ChEBI" id="CHEBI:29103"/>
    </ligand>
</feature>
<dbReference type="RefSeq" id="WP_096431682.1">
    <property type="nucleotide sequence ID" value="NZ_NTJD01000003.1"/>
</dbReference>
<evidence type="ECO:0000256" key="6">
    <source>
        <dbReference type="ARBA" id="ARBA00022958"/>
    </source>
</evidence>
<keyword evidence="7 12" id="KW-1133">Transmembrane helix</keyword>
<evidence type="ECO:0000256" key="11">
    <source>
        <dbReference type="PIRSR" id="PIRSR006247-1"/>
    </source>
</evidence>
<feature type="binding site" evidence="11">
    <location>
        <position position="220"/>
    </location>
    <ligand>
        <name>K(+)</name>
        <dbReference type="ChEBI" id="CHEBI:29103"/>
    </ligand>
</feature>
<keyword evidence="8 10" id="KW-0406">Ion transport</keyword>
<dbReference type="EMBL" id="NTJD01000003">
    <property type="protein sequence ID" value="PCD77079.1"/>
    <property type="molecule type" value="Genomic_DNA"/>
</dbReference>
<dbReference type="InterPro" id="IPR004772">
    <property type="entry name" value="TrkH"/>
</dbReference>
<keyword evidence="6 10" id="KW-0630">Potassium</keyword>
<evidence type="ECO:0000313" key="13">
    <source>
        <dbReference type="EMBL" id="PCD77079.1"/>
    </source>
</evidence>
<comment type="subcellular location">
    <subcellularLocation>
        <location evidence="10">Cell inner membrane</location>
        <topology evidence="10">Multi-pass membrane protein</topology>
    </subcellularLocation>
    <subcellularLocation>
        <location evidence="1">Cell membrane</location>
        <topology evidence="1">Multi-pass membrane protein</topology>
    </subcellularLocation>
</comment>
<dbReference type="GO" id="GO:0005886">
    <property type="term" value="C:plasma membrane"/>
    <property type="evidence" value="ECO:0007669"/>
    <property type="project" value="UniProtKB-SubCell"/>
</dbReference>
<comment type="caution">
    <text evidence="13">The sequence shown here is derived from an EMBL/GenBank/DDBJ whole genome shotgun (WGS) entry which is preliminary data.</text>
</comment>
<feature type="transmembrane region" description="Helical" evidence="12">
    <location>
        <begin position="187"/>
        <end position="215"/>
    </location>
</feature>
<sequence>MIELRPVGFIIGILTAVLGLAMLVPAAVDFAYGHPHASAFLEASLITGTAGALLALASQDSRRGAISLRQSFVLTAAVWAVLPAFGALPFMIGSPGLAFVDAYFEAMSGLTTTGTTAIEEIDPLPPGVNLWRGILQWLGGLGIIIVAMIFLPVMKVGGMQFFRSEGFDTLGKVLPRAREISSGLIRVYFALTALCAVVYVALGMGTFDAIMHALTTMSTGGFSNYDASFAHFSGPLEYASSFFMLLAAMPFIRFLQVMGGSVRPLWRDPQVRAFLRWHGYAIGAIVAYRMFRHEADFWPTLREVTFNVVSTFTGTGYASEDITQWGHMAFVILILVGLIGGCTASTGCSVKVFRYLILIEAIKTQIKRLHAPHRMLSLRYDGRPVEGDVVNSVVAFFSFFILTFGLLIVALSLTGLETKTAITAAWTAIANVGPAWGPEITANGSVARFPEPAKWLMSLGMYVGRLELLSVFVLLLPRFWRD</sequence>
<feature type="transmembrane region" description="Helical" evidence="12">
    <location>
        <begin position="389"/>
        <end position="411"/>
    </location>
</feature>
<evidence type="ECO:0000256" key="8">
    <source>
        <dbReference type="ARBA" id="ARBA00023065"/>
    </source>
</evidence>
<feature type="binding site" evidence="11">
    <location>
        <position position="112"/>
    </location>
    <ligand>
        <name>K(+)</name>
        <dbReference type="ChEBI" id="CHEBI:29103"/>
    </ligand>
</feature>
<keyword evidence="3 10" id="KW-1003">Cell membrane</keyword>
<protein>
    <recommendedName>
        <fullName evidence="10">Trk system potassium uptake protein</fullName>
    </recommendedName>
</protein>
<feature type="binding site" evidence="11">
    <location>
        <position position="315"/>
    </location>
    <ligand>
        <name>K(+)</name>
        <dbReference type="ChEBI" id="CHEBI:29103"/>
    </ligand>
</feature>
<dbReference type="GO" id="GO:0015379">
    <property type="term" value="F:potassium:chloride symporter activity"/>
    <property type="evidence" value="ECO:0007669"/>
    <property type="project" value="InterPro"/>
</dbReference>
<feature type="transmembrane region" description="Helical" evidence="12">
    <location>
        <begin position="7"/>
        <end position="28"/>
    </location>
</feature>
<name>A0A2A4CSF7_9RHOB</name>
<evidence type="ECO:0000256" key="12">
    <source>
        <dbReference type="SAM" id="Phobius"/>
    </source>
</evidence>
<dbReference type="PIRSF" id="PIRSF006247">
    <property type="entry name" value="TrkH"/>
    <property type="match status" value="1"/>
</dbReference>
<keyword evidence="5 12" id="KW-0812">Transmembrane</keyword>
<dbReference type="PANTHER" id="PTHR32024">
    <property type="entry name" value="TRK SYSTEM POTASSIUM UPTAKE PROTEIN TRKG-RELATED"/>
    <property type="match status" value="1"/>
</dbReference>
<dbReference type="PANTHER" id="PTHR32024:SF3">
    <property type="entry name" value="TRK SYSTEM POTASSIUM UPTAKE PROTEIN"/>
    <property type="match status" value="1"/>
</dbReference>
<feature type="transmembrane region" description="Helical" evidence="12">
    <location>
        <begin position="40"/>
        <end position="59"/>
    </location>
</feature>
<evidence type="ECO:0000256" key="10">
    <source>
        <dbReference type="PIRNR" id="PIRNR006247"/>
    </source>
</evidence>
<keyword evidence="10" id="KW-0997">Cell inner membrane</keyword>
<gene>
    <name evidence="13" type="ORF">CLN94_04700</name>
</gene>
<feature type="transmembrane region" description="Helical" evidence="12">
    <location>
        <begin position="455"/>
        <end position="476"/>
    </location>
</feature>
<dbReference type="Proteomes" id="UP000243507">
    <property type="component" value="Unassembled WGS sequence"/>
</dbReference>
<organism evidence="13 14">
    <name type="scientific">Pseudothioclava arenosa</name>
    <dbReference type="NCBI Taxonomy" id="1795308"/>
    <lineage>
        <taxon>Bacteria</taxon>
        <taxon>Pseudomonadati</taxon>
        <taxon>Pseudomonadota</taxon>
        <taxon>Alphaproteobacteria</taxon>
        <taxon>Rhodobacterales</taxon>
        <taxon>Paracoccaceae</taxon>
        <taxon>Pseudothioclava</taxon>
    </lineage>
</organism>
<accession>A0A2A4CSF7</accession>
<evidence type="ECO:0000256" key="7">
    <source>
        <dbReference type="ARBA" id="ARBA00022989"/>
    </source>
</evidence>
<keyword evidence="4 10" id="KW-0633">Potassium transport</keyword>
<evidence type="ECO:0000313" key="14">
    <source>
        <dbReference type="Proteomes" id="UP000243507"/>
    </source>
</evidence>
<dbReference type="AlphaFoldDB" id="A0A2A4CSF7"/>
<evidence type="ECO:0000256" key="5">
    <source>
        <dbReference type="ARBA" id="ARBA00022692"/>
    </source>
</evidence>
<feature type="binding site" evidence="11">
    <location>
        <position position="113"/>
    </location>
    <ligand>
        <name>K(+)</name>
        <dbReference type="ChEBI" id="CHEBI:29103"/>
    </ligand>
</feature>
<dbReference type="GO" id="GO:0046872">
    <property type="term" value="F:metal ion binding"/>
    <property type="evidence" value="ECO:0007669"/>
    <property type="project" value="UniProtKB-KW"/>
</dbReference>